<evidence type="ECO:0000313" key="3">
    <source>
        <dbReference type="WBParaSite" id="HCON_00058800-00001"/>
    </source>
</evidence>
<dbReference type="Proteomes" id="UP000025227">
    <property type="component" value="Unplaced"/>
</dbReference>
<organism evidence="2 3">
    <name type="scientific">Haemonchus contortus</name>
    <name type="common">Barber pole worm</name>
    <dbReference type="NCBI Taxonomy" id="6289"/>
    <lineage>
        <taxon>Eukaryota</taxon>
        <taxon>Metazoa</taxon>
        <taxon>Ecdysozoa</taxon>
        <taxon>Nematoda</taxon>
        <taxon>Chromadorea</taxon>
        <taxon>Rhabditida</taxon>
        <taxon>Rhabditina</taxon>
        <taxon>Rhabditomorpha</taxon>
        <taxon>Strongyloidea</taxon>
        <taxon>Trichostrongylidae</taxon>
        <taxon>Haemonchus</taxon>
    </lineage>
</organism>
<sequence length="98" mass="10996">MLYGLIRRQELRLNGAYRVKNEDVKLQTAEDERTEAAMVGARAAKNMISLIRKTGISSLKRSFGVDIEGRDREGPLRSHVDGGGCDRFKGTVHDKKSY</sequence>
<evidence type="ECO:0000313" key="2">
    <source>
        <dbReference type="Proteomes" id="UP000025227"/>
    </source>
</evidence>
<protein>
    <submittedName>
        <fullName evidence="3">Reverse transcriptase domain-containing protein</fullName>
    </submittedName>
</protein>
<feature type="region of interest" description="Disordered" evidence="1">
    <location>
        <begin position="70"/>
        <end position="98"/>
    </location>
</feature>
<proteinExistence type="predicted"/>
<dbReference type="AlphaFoldDB" id="A0A7I4Y7H8"/>
<dbReference type="WBParaSite" id="HCON_00058800-00001">
    <property type="protein sequence ID" value="HCON_00058800-00001"/>
    <property type="gene ID" value="HCON_00058800"/>
</dbReference>
<evidence type="ECO:0000256" key="1">
    <source>
        <dbReference type="SAM" id="MobiDB-lite"/>
    </source>
</evidence>
<keyword evidence="2" id="KW-1185">Reference proteome</keyword>
<reference evidence="3" key="1">
    <citation type="submission" date="2020-12" db="UniProtKB">
        <authorList>
            <consortium name="WormBaseParasite"/>
        </authorList>
    </citation>
    <scope>IDENTIFICATION</scope>
    <source>
        <strain evidence="3">MHco3</strain>
    </source>
</reference>
<accession>A0A7I4Y7H8</accession>
<name>A0A7I4Y7H8_HAECO</name>